<name>A0A7R9QNJ3_9ACAR</name>
<gene>
    <name evidence="10" type="ORF">ONB1V03_LOCUS8657</name>
</gene>
<dbReference type="GO" id="GO:0003700">
    <property type="term" value="F:DNA-binding transcription factor activity"/>
    <property type="evidence" value="ECO:0007669"/>
    <property type="project" value="InterPro"/>
</dbReference>
<dbReference type="Pfam" id="PF00105">
    <property type="entry name" value="zf-C4"/>
    <property type="match status" value="1"/>
</dbReference>
<keyword evidence="6" id="KW-0804">Transcription</keyword>
<evidence type="ECO:0000256" key="8">
    <source>
        <dbReference type="ARBA" id="ARBA00023242"/>
    </source>
</evidence>
<evidence type="ECO:0000256" key="5">
    <source>
        <dbReference type="ARBA" id="ARBA00023125"/>
    </source>
</evidence>
<dbReference type="Proteomes" id="UP000728032">
    <property type="component" value="Unassembled WGS sequence"/>
</dbReference>
<organism evidence="10">
    <name type="scientific">Oppiella nova</name>
    <dbReference type="NCBI Taxonomy" id="334625"/>
    <lineage>
        <taxon>Eukaryota</taxon>
        <taxon>Metazoa</taxon>
        <taxon>Ecdysozoa</taxon>
        <taxon>Arthropoda</taxon>
        <taxon>Chelicerata</taxon>
        <taxon>Arachnida</taxon>
        <taxon>Acari</taxon>
        <taxon>Acariformes</taxon>
        <taxon>Sarcoptiformes</taxon>
        <taxon>Oribatida</taxon>
        <taxon>Brachypylina</taxon>
        <taxon>Oppioidea</taxon>
        <taxon>Oppiidae</taxon>
        <taxon>Oppiella</taxon>
    </lineage>
</organism>
<keyword evidence="3" id="KW-0862">Zinc</keyword>
<accession>A0A7R9QNJ3</accession>
<keyword evidence="11" id="KW-1185">Reference proteome</keyword>
<dbReference type="AlphaFoldDB" id="A0A7R9QNJ3"/>
<evidence type="ECO:0000256" key="2">
    <source>
        <dbReference type="ARBA" id="ARBA00022771"/>
    </source>
</evidence>
<evidence type="ECO:0000259" key="9">
    <source>
        <dbReference type="Pfam" id="PF00105"/>
    </source>
</evidence>
<evidence type="ECO:0000256" key="7">
    <source>
        <dbReference type="ARBA" id="ARBA00023170"/>
    </source>
</evidence>
<keyword evidence="8" id="KW-0539">Nucleus</keyword>
<evidence type="ECO:0000256" key="4">
    <source>
        <dbReference type="ARBA" id="ARBA00023015"/>
    </source>
</evidence>
<keyword evidence="7" id="KW-0675">Receptor</keyword>
<sequence length="126" mass="14261">MCELRLSRCDLLFCVVCGDKAFGYNFDAITCPSCKEECLIRQIDYDDEGNSSSQTPEILDIIDIDSNNSDTEPDLSVIPIAAPITANSHEMNELEINKLQELLNATHIFIIVIPNRTYQSYLSQRR</sequence>
<dbReference type="EMBL" id="OC919873">
    <property type="protein sequence ID" value="CAD7651989.1"/>
    <property type="molecule type" value="Genomic_DNA"/>
</dbReference>
<evidence type="ECO:0000313" key="10">
    <source>
        <dbReference type="EMBL" id="CAD7651989.1"/>
    </source>
</evidence>
<dbReference type="GO" id="GO:0008270">
    <property type="term" value="F:zinc ion binding"/>
    <property type="evidence" value="ECO:0007669"/>
    <property type="project" value="UniProtKB-KW"/>
</dbReference>
<keyword evidence="1" id="KW-0479">Metal-binding</keyword>
<dbReference type="InterPro" id="IPR013088">
    <property type="entry name" value="Znf_NHR/GATA"/>
</dbReference>
<evidence type="ECO:0000256" key="3">
    <source>
        <dbReference type="ARBA" id="ARBA00022833"/>
    </source>
</evidence>
<dbReference type="InterPro" id="IPR001628">
    <property type="entry name" value="Znf_hrmn_rcpt"/>
</dbReference>
<dbReference type="EMBL" id="CAJPVJ010005048">
    <property type="protein sequence ID" value="CAG2169173.1"/>
    <property type="molecule type" value="Genomic_DNA"/>
</dbReference>
<evidence type="ECO:0000256" key="6">
    <source>
        <dbReference type="ARBA" id="ARBA00023163"/>
    </source>
</evidence>
<protein>
    <recommendedName>
        <fullName evidence="9">Nuclear receptor domain-containing protein</fullName>
    </recommendedName>
</protein>
<keyword evidence="4" id="KW-0805">Transcription regulation</keyword>
<evidence type="ECO:0000256" key="1">
    <source>
        <dbReference type="ARBA" id="ARBA00022723"/>
    </source>
</evidence>
<feature type="domain" description="Nuclear receptor" evidence="9">
    <location>
        <begin position="13"/>
        <end position="35"/>
    </location>
</feature>
<dbReference type="OrthoDB" id="6355676at2759"/>
<keyword evidence="5" id="KW-0238">DNA-binding</keyword>
<dbReference type="SUPFAM" id="SSF57716">
    <property type="entry name" value="Glucocorticoid receptor-like (DNA-binding domain)"/>
    <property type="match status" value="1"/>
</dbReference>
<keyword evidence="2" id="KW-0863">Zinc-finger</keyword>
<evidence type="ECO:0000313" key="11">
    <source>
        <dbReference type="Proteomes" id="UP000728032"/>
    </source>
</evidence>
<dbReference type="Gene3D" id="3.30.50.10">
    <property type="entry name" value="Erythroid Transcription Factor GATA-1, subunit A"/>
    <property type="match status" value="1"/>
</dbReference>
<proteinExistence type="predicted"/>
<dbReference type="GO" id="GO:0043565">
    <property type="term" value="F:sequence-specific DNA binding"/>
    <property type="evidence" value="ECO:0007669"/>
    <property type="project" value="InterPro"/>
</dbReference>
<reference evidence="10" key="1">
    <citation type="submission" date="2020-11" db="EMBL/GenBank/DDBJ databases">
        <authorList>
            <person name="Tran Van P."/>
        </authorList>
    </citation>
    <scope>NUCLEOTIDE SEQUENCE</scope>
</reference>